<dbReference type="Pfam" id="PF24867">
    <property type="entry name" value="DUF7733"/>
    <property type="match status" value="1"/>
</dbReference>
<reference evidence="2 3" key="1">
    <citation type="journal article" date="2018" name="Nat. Genet.">
        <title>The Rosa genome provides new insights in the design of modern roses.</title>
        <authorList>
            <person name="Bendahmane M."/>
        </authorList>
    </citation>
    <scope>NUCLEOTIDE SEQUENCE [LARGE SCALE GENOMIC DNA]</scope>
    <source>
        <strain evidence="3">cv. Old Blush</strain>
    </source>
</reference>
<dbReference type="STRING" id="74649.A0A2P6Q620"/>
<dbReference type="PANTHER" id="PTHR33829:SF2">
    <property type="entry name" value="OS04G0386700 PROTEIN"/>
    <property type="match status" value="1"/>
</dbReference>
<dbReference type="Gramene" id="PRQ29626">
    <property type="protein sequence ID" value="PRQ29626"/>
    <property type="gene ID" value="RchiOBHm_Chr5g0015841"/>
</dbReference>
<dbReference type="Proteomes" id="UP000238479">
    <property type="component" value="Chromosome 5"/>
</dbReference>
<dbReference type="PANTHER" id="PTHR33829">
    <property type="entry name" value="OSJNBA0044M19.10 PROTEIN"/>
    <property type="match status" value="1"/>
</dbReference>
<proteinExistence type="predicted"/>
<dbReference type="AlphaFoldDB" id="A0A2P6Q620"/>
<name>A0A2P6Q620_ROSCH</name>
<evidence type="ECO:0000313" key="2">
    <source>
        <dbReference type="EMBL" id="PRQ29626.1"/>
    </source>
</evidence>
<gene>
    <name evidence="2" type="ORF">RchiOBHm_Chr5g0015841</name>
</gene>
<accession>A0A2P6Q620</accession>
<protein>
    <recommendedName>
        <fullName evidence="1">DUF7733 domain-containing protein</fullName>
    </recommendedName>
</protein>
<evidence type="ECO:0000313" key="3">
    <source>
        <dbReference type="Proteomes" id="UP000238479"/>
    </source>
</evidence>
<comment type="caution">
    <text evidence="2">The sequence shown here is derived from an EMBL/GenBank/DDBJ whole genome shotgun (WGS) entry which is preliminary data.</text>
</comment>
<dbReference type="EMBL" id="PDCK01000043">
    <property type="protein sequence ID" value="PRQ29626.1"/>
    <property type="molecule type" value="Genomic_DNA"/>
</dbReference>
<keyword evidence="3" id="KW-1185">Reference proteome</keyword>
<sequence length="70" mass="8014">MCWVVLQGVMITLCAQKYLLFLLSLQILTENVISGLSVFSPPVRALISLLYRVRRIFVILDWICEACRLA</sequence>
<evidence type="ECO:0000259" key="1">
    <source>
        <dbReference type="Pfam" id="PF24867"/>
    </source>
</evidence>
<dbReference type="InterPro" id="IPR056635">
    <property type="entry name" value="DUF7733"/>
</dbReference>
<organism evidence="2 3">
    <name type="scientific">Rosa chinensis</name>
    <name type="common">China rose</name>
    <dbReference type="NCBI Taxonomy" id="74649"/>
    <lineage>
        <taxon>Eukaryota</taxon>
        <taxon>Viridiplantae</taxon>
        <taxon>Streptophyta</taxon>
        <taxon>Embryophyta</taxon>
        <taxon>Tracheophyta</taxon>
        <taxon>Spermatophyta</taxon>
        <taxon>Magnoliopsida</taxon>
        <taxon>eudicotyledons</taxon>
        <taxon>Gunneridae</taxon>
        <taxon>Pentapetalae</taxon>
        <taxon>rosids</taxon>
        <taxon>fabids</taxon>
        <taxon>Rosales</taxon>
        <taxon>Rosaceae</taxon>
        <taxon>Rosoideae</taxon>
        <taxon>Rosoideae incertae sedis</taxon>
        <taxon>Rosa</taxon>
    </lineage>
</organism>
<feature type="domain" description="DUF7733" evidence="1">
    <location>
        <begin position="18"/>
        <end position="65"/>
    </location>
</feature>